<feature type="transmembrane region" description="Helical" evidence="1">
    <location>
        <begin position="349"/>
        <end position="373"/>
    </location>
</feature>
<sequence>MESFSALMDGFATALTPINLMWSLVGVTLGTLIGILPGIGPALTIALLLPVTRTLDPTGAFIMFAGLYYGAMYGSSTTSILLNTPGESGSIITALEGNQMARRGRGAAALATAAIGSFVAGTVGTLLLSFLAPVFVKLAIMFGPAEYFALMVLAFATVSTLLGASMVRGITSLMIGLAFGLAGTDILTGQPRLVFGIPSMLRGIDTVVVAVGLFAVGEALYMASRRDLREAVILPIQGSLFMTREEWRRSWKPWLRGTLIGFPFGALPAGGTEIPTFLSYYVEKKLAKNPREFGQGAIEGVAGPEAANNAAVAGVLVPLLALGLPTSATAAILLAAFEQYNLQPGPQLFTASGSLVWGLIASLYIGNVMLLVLNLPLAGLWVRLLSIPQPLLYGGILVFSTLGVYSLSNSVFDLVLLFAVGVIGFLMRRYDFPVAPAIIGLILGPMAEAQFRRALTISQGDPSVFVTHPLSLALLVIALLVLLVPAVISLVRARNAAAPLA</sequence>
<feature type="transmembrane region" description="Helical" evidence="1">
    <location>
        <begin position="411"/>
        <end position="427"/>
    </location>
</feature>
<feature type="transmembrane region" description="Helical" evidence="1">
    <location>
        <begin position="434"/>
        <end position="451"/>
    </location>
</feature>
<keyword evidence="4" id="KW-1185">Reference proteome</keyword>
<protein>
    <submittedName>
        <fullName evidence="3">Tripartite tricarboxylate transporter permease</fullName>
    </submittedName>
</protein>
<dbReference type="AlphaFoldDB" id="A0A2W2C6V4"/>
<feature type="transmembrane region" description="Helical" evidence="1">
    <location>
        <begin position="61"/>
        <end position="82"/>
    </location>
</feature>
<dbReference type="EMBL" id="QKVK01000008">
    <property type="protein sequence ID" value="PZF75883.1"/>
    <property type="molecule type" value="Genomic_DNA"/>
</dbReference>
<keyword evidence="1" id="KW-0472">Membrane</keyword>
<feature type="transmembrane region" description="Helical" evidence="1">
    <location>
        <begin position="20"/>
        <end position="49"/>
    </location>
</feature>
<dbReference type="InterPro" id="IPR002823">
    <property type="entry name" value="DUF112_TM"/>
</dbReference>
<feature type="transmembrane region" description="Helical" evidence="1">
    <location>
        <begin position="148"/>
        <end position="181"/>
    </location>
</feature>
<dbReference type="PANTHER" id="PTHR35342:SF5">
    <property type="entry name" value="TRICARBOXYLIC TRANSPORT PROTEIN"/>
    <property type="match status" value="1"/>
</dbReference>
<dbReference type="RefSeq" id="WP_111199688.1">
    <property type="nucleotide sequence ID" value="NZ_QKVK01000008.1"/>
</dbReference>
<name>A0A2W2C6V4_9HYPH</name>
<dbReference type="PANTHER" id="PTHR35342">
    <property type="entry name" value="TRICARBOXYLIC TRANSPORT PROTEIN"/>
    <property type="match status" value="1"/>
</dbReference>
<feature type="transmembrane region" description="Helical" evidence="1">
    <location>
        <begin position="201"/>
        <end position="221"/>
    </location>
</feature>
<proteinExistence type="predicted"/>
<evidence type="ECO:0000313" key="4">
    <source>
        <dbReference type="Proteomes" id="UP000248795"/>
    </source>
</evidence>
<feature type="transmembrane region" description="Helical" evidence="1">
    <location>
        <begin position="315"/>
        <end position="337"/>
    </location>
</feature>
<keyword evidence="1" id="KW-1133">Transmembrane helix</keyword>
<dbReference type="Pfam" id="PF01970">
    <property type="entry name" value="TctA"/>
    <property type="match status" value="1"/>
</dbReference>
<feature type="transmembrane region" description="Helical" evidence="1">
    <location>
        <begin position="107"/>
        <end position="136"/>
    </location>
</feature>
<feature type="transmembrane region" description="Helical" evidence="1">
    <location>
        <begin position="471"/>
        <end position="491"/>
    </location>
</feature>
<accession>A0A2W2C6V4</accession>
<dbReference type="Proteomes" id="UP000248795">
    <property type="component" value="Unassembled WGS sequence"/>
</dbReference>
<gene>
    <name evidence="3" type="ORF">DK847_16820</name>
</gene>
<feature type="transmembrane region" description="Helical" evidence="1">
    <location>
        <begin position="380"/>
        <end position="405"/>
    </location>
</feature>
<evidence type="ECO:0000256" key="1">
    <source>
        <dbReference type="SAM" id="Phobius"/>
    </source>
</evidence>
<reference evidence="4" key="1">
    <citation type="submission" date="2018-06" db="EMBL/GenBank/DDBJ databases">
        <title>Aestuariibacter litoralis strain KCTC 52945T.</title>
        <authorList>
            <person name="Li X."/>
            <person name="Salam N."/>
            <person name="Li J.-L."/>
            <person name="Chen Y.-M."/>
            <person name="Yang Z.-W."/>
            <person name="Zhang L.-Y."/>
            <person name="Han M.-X."/>
            <person name="Xiao M."/>
            <person name="Li W.-J."/>
        </authorList>
    </citation>
    <scope>NUCLEOTIDE SEQUENCE [LARGE SCALE GENOMIC DNA]</scope>
    <source>
        <strain evidence="4">KCTC 52945</strain>
    </source>
</reference>
<comment type="caution">
    <text evidence="3">The sequence shown here is derived from an EMBL/GenBank/DDBJ whole genome shotgun (WGS) entry which is preliminary data.</text>
</comment>
<organism evidence="3 4">
    <name type="scientific">Aestuariivirga litoralis</name>
    <dbReference type="NCBI Taxonomy" id="2650924"/>
    <lineage>
        <taxon>Bacteria</taxon>
        <taxon>Pseudomonadati</taxon>
        <taxon>Pseudomonadota</taxon>
        <taxon>Alphaproteobacteria</taxon>
        <taxon>Hyphomicrobiales</taxon>
        <taxon>Aestuariivirgaceae</taxon>
        <taxon>Aestuariivirga</taxon>
    </lineage>
</organism>
<keyword evidence="1" id="KW-0812">Transmembrane</keyword>
<evidence type="ECO:0000259" key="2">
    <source>
        <dbReference type="Pfam" id="PF01970"/>
    </source>
</evidence>
<feature type="domain" description="DUF112" evidence="2">
    <location>
        <begin position="20"/>
        <end position="439"/>
    </location>
</feature>
<evidence type="ECO:0000313" key="3">
    <source>
        <dbReference type="EMBL" id="PZF75883.1"/>
    </source>
</evidence>